<accession>Q05I74</accession>
<keyword evidence="2" id="KW-1185">Reference proteome</keyword>
<gene>
    <name evidence="1" type="ordered locus">XOO4698</name>
</gene>
<proteinExistence type="predicted"/>
<protein>
    <submittedName>
        <fullName evidence="1">IS1479 transposase</fullName>
    </submittedName>
</protein>
<sequence>MQLTFGDAEGLGKRKQTRREIFLAEMERIVPWKRLLALIEPHYPVSGRPGRHAVRAGEDVADSSVAAVVCVERSGDGRGIARDPDPAAFCPARRLG</sequence>
<dbReference type="KEGG" id="xoo:XOO4698"/>
<dbReference type="HOGENOM" id="CLU_2358964_0_0_6"/>
<evidence type="ECO:0000313" key="1">
    <source>
        <dbReference type="EMBL" id="ABJ89848.1"/>
    </source>
</evidence>
<reference evidence="1 2" key="1">
    <citation type="journal article" date="2005" name="Nucleic Acids Res.">
        <title>The genome sequence of Xanthomonas oryzae pathovar oryzae KACC10331, the bacterial blight pathogen of rice.</title>
        <authorList>
            <person name="Lee B.M."/>
            <person name="Park Y.J."/>
            <person name="Park D.S."/>
            <person name="Kang H.W."/>
            <person name="Kim J.G."/>
            <person name="Song E.S."/>
            <person name="Park I.C."/>
            <person name="Yoon U.H."/>
            <person name="Hahn J.H."/>
            <person name="Koo B.S."/>
            <person name="Lee G.B."/>
            <person name="Kim H."/>
            <person name="Park H.S."/>
            <person name="Yoon K.O."/>
            <person name="Kim J.H."/>
            <person name="Jung C.H."/>
            <person name="Koh N.H."/>
            <person name="Seo J.S."/>
            <person name="Go S.J."/>
        </authorList>
    </citation>
    <scope>NUCLEOTIDE SEQUENCE [LARGE SCALE GENOMIC DNA]</scope>
    <source>
        <strain evidence="2">KACC10331 / KXO85</strain>
    </source>
</reference>
<evidence type="ECO:0000313" key="2">
    <source>
        <dbReference type="Proteomes" id="UP000006735"/>
    </source>
</evidence>
<dbReference type="EMBL" id="AE013598">
    <property type="protein sequence ID" value="ABJ89848.1"/>
    <property type="molecule type" value="Genomic_DNA"/>
</dbReference>
<dbReference type="AlphaFoldDB" id="Q05I74"/>
<dbReference type="Proteomes" id="UP000006735">
    <property type="component" value="Chromosome"/>
</dbReference>
<name>Q05I74_XANOR</name>
<organism evidence="1 2">
    <name type="scientific">Xanthomonas oryzae pv. oryzae (strain KACC10331 / KXO85)</name>
    <dbReference type="NCBI Taxonomy" id="291331"/>
    <lineage>
        <taxon>Bacteria</taxon>
        <taxon>Pseudomonadati</taxon>
        <taxon>Pseudomonadota</taxon>
        <taxon>Gammaproteobacteria</taxon>
        <taxon>Lysobacterales</taxon>
        <taxon>Lysobacteraceae</taxon>
        <taxon>Xanthomonas</taxon>
    </lineage>
</organism>
<dbReference type="STRING" id="291331.XOO4698"/>